<dbReference type="GO" id="GO:0006796">
    <property type="term" value="P:phosphate-containing compound metabolic process"/>
    <property type="evidence" value="ECO:0007669"/>
    <property type="project" value="InterPro"/>
</dbReference>
<comment type="similarity">
    <text evidence="2">Belongs to the PPase family.</text>
</comment>
<dbReference type="SUPFAM" id="SSF50324">
    <property type="entry name" value="Inorganic pyrophosphatase"/>
    <property type="match status" value="1"/>
</dbReference>
<keyword evidence="8" id="KW-1185">Reference proteome</keyword>
<dbReference type="EMBL" id="JAPZBU010000008">
    <property type="protein sequence ID" value="KAJ5392058.1"/>
    <property type="molecule type" value="Genomic_DNA"/>
</dbReference>
<evidence type="ECO:0000313" key="7">
    <source>
        <dbReference type="EMBL" id="KAJ5392058.1"/>
    </source>
</evidence>
<dbReference type="AlphaFoldDB" id="A0A9W9VZ04"/>
<gene>
    <name evidence="7" type="ORF">N7509_007548</name>
</gene>
<keyword evidence="6" id="KW-0460">Magnesium</keyword>
<dbReference type="InterPro" id="IPR036649">
    <property type="entry name" value="Pyrophosphatase_sf"/>
</dbReference>
<dbReference type="InterPro" id="IPR008162">
    <property type="entry name" value="Pyrophosphatase"/>
</dbReference>
<dbReference type="EC" id="3.6.1.1" evidence="3"/>
<dbReference type="Gene3D" id="3.90.80.10">
    <property type="entry name" value="Inorganic pyrophosphatase"/>
    <property type="match status" value="1"/>
</dbReference>
<evidence type="ECO:0000313" key="8">
    <source>
        <dbReference type="Proteomes" id="UP001147747"/>
    </source>
</evidence>
<dbReference type="OrthoDB" id="1608002at2759"/>
<proteinExistence type="inferred from homology"/>
<dbReference type="GO" id="GO:0004427">
    <property type="term" value="F:inorganic diphosphate phosphatase activity"/>
    <property type="evidence" value="ECO:0007669"/>
    <property type="project" value="UniProtKB-EC"/>
</dbReference>
<dbReference type="CDD" id="cd00412">
    <property type="entry name" value="pyrophosphatase"/>
    <property type="match status" value="1"/>
</dbReference>
<dbReference type="RefSeq" id="XP_056487736.1">
    <property type="nucleotide sequence ID" value="XM_056632185.1"/>
</dbReference>
<reference evidence="7" key="1">
    <citation type="submission" date="2022-12" db="EMBL/GenBank/DDBJ databases">
        <authorList>
            <person name="Petersen C."/>
        </authorList>
    </citation>
    <scope>NUCLEOTIDE SEQUENCE</scope>
    <source>
        <strain evidence="7">IBT 29677</strain>
    </source>
</reference>
<evidence type="ECO:0000256" key="4">
    <source>
        <dbReference type="ARBA" id="ARBA00022723"/>
    </source>
</evidence>
<comment type="caution">
    <text evidence="7">The sequence shown here is derived from an EMBL/GenBank/DDBJ whole genome shotgun (WGS) entry which is preliminary data.</text>
</comment>
<accession>A0A9W9VZ04</accession>
<dbReference type="GO" id="GO:0000287">
    <property type="term" value="F:magnesium ion binding"/>
    <property type="evidence" value="ECO:0007669"/>
    <property type="project" value="InterPro"/>
</dbReference>
<sequence>MTSTCDESNAIKISENGEDSLFFESGGRRISPWQDIPLFVNPDSDVVNMIVEIPRQSKVKMEISKETYYNPIKPDSVKGQSRQLSDIAPFRGYPCNYGAISQTWESPNEIDDQTGISGDDDPLDVCEIGNVVAFCGQIRKVKPLGAFVVLDEGQTDWKIVAIGIDDPLATKLSDIDDVERFLPGFLQALKGWHCRYKVPEGKDENTVALGGRLMNKQ</sequence>
<evidence type="ECO:0000256" key="2">
    <source>
        <dbReference type="ARBA" id="ARBA00006220"/>
    </source>
</evidence>
<dbReference type="Proteomes" id="UP001147747">
    <property type="component" value="Unassembled WGS sequence"/>
</dbReference>
<dbReference type="PROSITE" id="PS00387">
    <property type="entry name" value="PPASE"/>
    <property type="match status" value="1"/>
</dbReference>
<evidence type="ECO:0000256" key="5">
    <source>
        <dbReference type="ARBA" id="ARBA00022801"/>
    </source>
</evidence>
<evidence type="ECO:0000256" key="6">
    <source>
        <dbReference type="ARBA" id="ARBA00022842"/>
    </source>
</evidence>
<dbReference type="Pfam" id="PF00719">
    <property type="entry name" value="Pyrophosphatase"/>
    <property type="match status" value="1"/>
</dbReference>
<dbReference type="GeneID" id="81371165"/>
<reference evidence="7" key="2">
    <citation type="journal article" date="2023" name="IMA Fungus">
        <title>Comparative genomic study of the Penicillium genus elucidates a diverse pangenome and 15 lateral gene transfer events.</title>
        <authorList>
            <person name="Petersen C."/>
            <person name="Sorensen T."/>
            <person name="Nielsen M.R."/>
            <person name="Sondergaard T.E."/>
            <person name="Sorensen J.L."/>
            <person name="Fitzpatrick D.A."/>
            <person name="Frisvad J.C."/>
            <person name="Nielsen K.L."/>
        </authorList>
    </citation>
    <scope>NUCLEOTIDE SEQUENCE</scope>
    <source>
        <strain evidence="7">IBT 29677</strain>
    </source>
</reference>
<organism evidence="7 8">
    <name type="scientific">Penicillium cosmopolitanum</name>
    <dbReference type="NCBI Taxonomy" id="1131564"/>
    <lineage>
        <taxon>Eukaryota</taxon>
        <taxon>Fungi</taxon>
        <taxon>Dikarya</taxon>
        <taxon>Ascomycota</taxon>
        <taxon>Pezizomycotina</taxon>
        <taxon>Eurotiomycetes</taxon>
        <taxon>Eurotiomycetidae</taxon>
        <taxon>Eurotiales</taxon>
        <taxon>Aspergillaceae</taxon>
        <taxon>Penicillium</taxon>
    </lineage>
</organism>
<evidence type="ECO:0000256" key="1">
    <source>
        <dbReference type="ARBA" id="ARBA00001946"/>
    </source>
</evidence>
<protein>
    <recommendedName>
        <fullName evidence="3">inorganic diphosphatase</fullName>
        <ecNumber evidence="3">3.6.1.1</ecNumber>
    </recommendedName>
</protein>
<keyword evidence="5" id="KW-0378">Hydrolase</keyword>
<name>A0A9W9VZ04_9EURO</name>
<comment type="cofactor">
    <cofactor evidence="1">
        <name>Mg(2+)</name>
        <dbReference type="ChEBI" id="CHEBI:18420"/>
    </cofactor>
</comment>
<dbReference type="PANTHER" id="PTHR10286">
    <property type="entry name" value="INORGANIC PYROPHOSPHATASE"/>
    <property type="match status" value="1"/>
</dbReference>
<evidence type="ECO:0000256" key="3">
    <source>
        <dbReference type="ARBA" id="ARBA00012146"/>
    </source>
</evidence>
<keyword evidence="4" id="KW-0479">Metal-binding</keyword>
<dbReference type="GO" id="GO:0005737">
    <property type="term" value="C:cytoplasm"/>
    <property type="evidence" value="ECO:0007669"/>
    <property type="project" value="InterPro"/>
</dbReference>